<protein>
    <submittedName>
        <fullName evidence="2">Uncharacterized protein</fullName>
    </submittedName>
</protein>
<proteinExistence type="predicted"/>
<sequence>MLTHCPCRQNFALPSHKYCIMAINKMSIQKLTDATNSGYVSSEETDSLLIARTPKGKQSVLRQIKMNSANGPTTNSMTSTSSSKPTLIRQDRTSTYLTSPQLSQQTRVGSDESERSGIIQDEDIEQGLRSSTVPDIEVHPEDQDHQQTHNLHVQQPQQSAKTASTNALTQQPQQLQPTISITNLNNSSYQIQDNTNLVPSSYQSLTANASPSAQSRCRACRNCSRRASTTPFSGQIDRSTSRDSVKSAFQQGNLGGSGTIICGGSSSALPHNVPPVLVTSSPTNGSRIIRQSSQPESSTSAVFCGVHNSCGHSHTVPNVSLKQLRDTNADGIAGIAADSLRINGGMRPFKQEELYRTGLVEPLIFTVKINKQTSSKREFGLSIETRQDTNISSFERLLEIHCKARNRRYLDVPRKFHEYKYQVQGVRRAGLLLTITEL</sequence>
<reference evidence="3" key="1">
    <citation type="submission" date="2014-03" db="EMBL/GenBank/DDBJ databases">
        <authorList>
            <person name="Aksoy S."/>
            <person name="Warren W."/>
            <person name="Wilson R.K."/>
        </authorList>
    </citation>
    <scope>NUCLEOTIDE SEQUENCE [LARGE SCALE GENOMIC DNA]</scope>
    <source>
        <strain evidence="3">IAEA</strain>
    </source>
</reference>
<evidence type="ECO:0000313" key="3">
    <source>
        <dbReference type="Proteomes" id="UP000092445"/>
    </source>
</evidence>
<feature type="region of interest" description="Disordered" evidence="1">
    <location>
        <begin position="67"/>
        <end position="127"/>
    </location>
</feature>
<reference evidence="2" key="2">
    <citation type="submission" date="2020-05" db="UniProtKB">
        <authorList>
            <consortium name="EnsemblMetazoa"/>
        </authorList>
    </citation>
    <scope>IDENTIFICATION</scope>
    <source>
        <strain evidence="2">IAEA</strain>
    </source>
</reference>
<dbReference type="VEuPathDB" id="VectorBase:GPAI042831"/>
<dbReference type="STRING" id="7398.A0A1B0AE50"/>
<feature type="compositionally biased region" description="Polar residues" evidence="1">
    <location>
        <begin position="148"/>
        <end position="167"/>
    </location>
</feature>
<name>A0A1B0AE50_GLOPL</name>
<feature type="compositionally biased region" description="Low complexity" evidence="1">
    <location>
        <begin position="73"/>
        <end position="86"/>
    </location>
</feature>
<evidence type="ECO:0000256" key="1">
    <source>
        <dbReference type="SAM" id="MobiDB-lite"/>
    </source>
</evidence>
<accession>A0A1B0AE50</accession>
<feature type="compositionally biased region" description="Polar residues" evidence="1">
    <location>
        <begin position="93"/>
        <end position="108"/>
    </location>
</feature>
<keyword evidence="3" id="KW-1185">Reference proteome</keyword>
<dbReference type="EnsemblMetazoa" id="GPAI042831-RA">
    <property type="protein sequence ID" value="GPAI042831-PA"/>
    <property type="gene ID" value="GPAI042831"/>
</dbReference>
<evidence type="ECO:0000313" key="2">
    <source>
        <dbReference type="EnsemblMetazoa" id="GPAI042831-PA"/>
    </source>
</evidence>
<feature type="region of interest" description="Disordered" evidence="1">
    <location>
        <begin position="141"/>
        <end position="173"/>
    </location>
</feature>
<dbReference type="AlphaFoldDB" id="A0A1B0AE50"/>
<organism evidence="2 3">
    <name type="scientific">Glossina pallidipes</name>
    <name type="common">Tsetse fly</name>
    <dbReference type="NCBI Taxonomy" id="7398"/>
    <lineage>
        <taxon>Eukaryota</taxon>
        <taxon>Metazoa</taxon>
        <taxon>Ecdysozoa</taxon>
        <taxon>Arthropoda</taxon>
        <taxon>Hexapoda</taxon>
        <taxon>Insecta</taxon>
        <taxon>Pterygota</taxon>
        <taxon>Neoptera</taxon>
        <taxon>Endopterygota</taxon>
        <taxon>Diptera</taxon>
        <taxon>Brachycera</taxon>
        <taxon>Muscomorpha</taxon>
        <taxon>Hippoboscoidea</taxon>
        <taxon>Glossinidae</taxon>
        <taxon>Glossina</taxon>
    </lineage>
</organism>
<dbReference type="Proteomes" id="UP000092445">
    <property type="component" value="Unassembled WGS sequence"/>
</dbReference>